<name>A0A9Q3I2W3_9BASI</name>
<organism evidence="1 2">
    <name type="scientific">Austropuccinia psidii MF-1</name>
    <dbReference type="NCBI Taxonomy" id="1389203"/>
    <lineage>
        <taxon>Eukaryota</taxon>
        <taxon>Fungi</taxon>
        <taxon>Dikarya</taxon>
        <taxon>Basidiomycota</taxon>
        <taxon>Pucciniomycotina</taxon>
        <taxon>Pucciniomycetes</taxon>
        <taxon>Pucciniales</taxon>
        <taxon>Sphaerophragmiaceae</taxon>
        <taxon>Austropuccinia</taxon>
    </lineage>
</organism>
<keyword evidence="2" id="KW-1185">Reference proteome</keyword>
<evidence type="ECO:0000313" key="2">
    <source>
        <dbReference type="Proteomes" id="UP000765509"/>
    </source>
</evidence>
<sequence length="105" mass="12078">MKPRPQGHILDGPYHQEDLRPDALLVNKERSPSQFQDGDHVSYFEKEASRQVPEASSWPEFSDTREYDHMELIDYIEGLLINVPSIPYYWITSGLSTAFKGHASI</sequence>
<reference evidence="1" key="1">
    <citation type="submission" date="2021-03" db="EMBL/GenBank/DDBJ databases">
        <title>Draft genome sequence of rust myrtle Austropuccinia psidii MF-1, a brazilian biotype.</title>
        <authorList>
            <person name="Quecine M.C."/>
            <person name="Pachon D.M.R."/>
            <person name="Bonatelli M.L."/>
            <person name="Correr F.H."/>
            <person name="Franceschini L.M."/>
            <person name="Leite T.F."/>
            <person name="Margarido G.R.A."/>
            <person name="Almeida C.A."/>
            <person name="Ferrarezi J.A."/>
            <person name="Labate C.A."/>
        </authorList>
    </citation>
    <scope>NUCLEOTIDE SEQUENCE</scope>
    <source>
        <strain evidence="1">MF-1</strain>
    </source>
</reference>
<evidence type="ECO:0000313" key="1">
    <source>
        <dbReference type="EMBL" id="MBW0525267.1"/>
    </source>
</evidence>
<proteinExistence type="predicted"/>
<gene>
    <name evidence="1" type="ORF">O181_064982</name>
</gene>
<dbReference type="Proteomes" id="UP000765509">
    <property type="component" value="Unassembled WGS sequence"/>
</dbReference>
<dbReference type="AlphaFoldDB" id="A0A9Q3I2W3"/>
<protein>
    <submittedName>
        <fullName evidence="1">Uncharacterized protein</fullName>
    </submittedName>
</protein>
<comment type="caution">
    <text evidence="1">The sequence shown here is derived from an EMBL/GenBank/DDBJ whole genome shotgun (WGS) entry which is preliminary data.</text>
</comment>
<dbReference type="EMBL" id="AVOT02031680">
    <property type="protein sequence ID" value="MBW0525267.1"/>
    <property type="molecule type" value="Genomic_DNA"/>
</dbReference>
<accession>A0A9Q3I2W3</accession>